<dbReference type="PATRIC" id="fig|1162668.3.peg.132"/>
<dbReference type="GO" id="GO:0009228">
    <property type="term" value="P:thiamine biosynthetic process"/>
    <property type="evidence" value="ECO:0007669"/>
    <property type="project" value="InterPro"/>
</dbReference>
<reference evidence="4 5" key="1">
    <citation type="journal article" date="2012" name="J. Bacteriol.">
        <title>Complete Genome Sequence of Leptospirillum ferrooxidans Strain C2-3, Isolated from a Fresh Volcanic Ash Deposit on the Island of Miyake, Japan.</title>
        <authorList>
            <person name="Fujimura R."/>
            <person name="Sato Y."/>
            <person name="Nishizawa T."/>
            <person name="Oshima K."/>
            <person name="Kim S.-W."/>
            <person name="Hattori M."/>
            <person name="Kamijo T."/>
            <person name="Ohta H."/>
        </authorList>
    </citation>
    <scope>NUCLEOTIDE SEQUENCE [LARGE SCALE GENOMIC DNA]</scope>
    <source>
        <strain evidence="4 5">C2-3</strain>
    </source>
</reference>
<keyword evidence="5" id="KW-1185">Reference proteome</keyword>
<evidence type="ECO:0000259" key="3">
    <source>
        <dbReference type="Pfam" id="PF08543"/>
    </source>
</evidence>
<accession>I0IKN9</accession>
<protein>
    <recommendedName>
        <fullName evidence="2">hydroxymethylpyrimidine kinase</fullName>
        <ecNumber evidence="2">2.7.1.49</ecNumber>
    </recommendedName>
</protein>
<comment type="pathway">
    <text evidence="1">Cofactor biosynthesis; thiamine diphosphate biosynthesis.</text>
</comment>
<evidence type="ECO:0000313" key="4">
    <source>
        <dbReference type="EMBL" id="BAM05838.1"/>
    </source>
</evidence>
<dbReference type="SUPFAM" id="SSF53613">
    <property type="entry name" value="Ribokinase-like"/>
    <property type="match status" value="1"/>
</dbReference>
<dbReference type="eggNOG" id="COG0351">
    <property type="taxonomic scope" value="Bacteria"/>
</dbReference>
<dbReference type="GO" id="GO:0008972">
    <property type="term" value="F:phosphomethylpyrimidine kinase activity"/>
    <property type="evidence" value="ECO:0007669"/>
    <property type="project" value="InterPro"/>
</dbReference>
<keyword evidence="4" id="KW-0808">Transferase</keyword>
<evidence type="ECO:0000313" key="5">
    <source>
        <dbReference type="Proteomes" id="UP000007382"/>
    </source>
</evidence>
<keyword evidence="4" id="KW-0418">Kinase</keyword>
<feature type="domain" description="Pyridoxamine kinase/Phosphomethylpyrimidine kinase" evidence="3">
    <location>
        <begin position="13"/>
        <end position="227"/>
    </location>
</feature>
<dbReference type="InterPro" id="IPR013749">
    <property type="entry name" value="PM/HMP-P_kinase-1"/>
</dbReference>
<dbReference type="HOGENOM" id="CLU_020520_0_2_0"/>
<dbReference type="KEGG" id="lfc:LFE_0109"/>
<dbReference type="STRING" id="1162668.LFE_0109"/>
<dbReference type="PANTHER" id="PTHR20858:SF17">
    <property type="entry name" value="HYDROXYMETHYLPYRIMIDINE_PHOSPHOMETHYLPYRIMIDINE KINASE THI20-RELATED"/>
    <property type="match status" value="1"/>
</dbReference>
<dbReference type="GO" id="GO:0005829">
    <property type="term" value="C:cytosol"/>
    <property type="evidence" value="ECO:0007669"/>
    <property type="project" value="TreeGrafter"/>
</dbReference>
<dbReference type="OrthoDB" id="9810880at2"/>
<gene>
    <name evidence="4" type="ordered locus">LFE_0109</name>
</gene>
<dbReference type="GO" id="GO:0008902">
    <property type="term" value="F:hydroxymethylpyrimidine kinase activity"/>
    <property type="evidence" value="ECO:0007669"/>
    <property type="project" value="UniProtKB-EC"/>
</dbReference>
<name>I0IKN9_LEPFC</name>
<evidence type="ECO:0000256" key="2">
    <source>
        <dbReference type="ARBA" id="ARBA00012135"/>
    </source>
</evidence>
<reference evidence="5" key="2">
    <citation type="submission" date="2012-03" db="EMBL/GenBank/DDBJ databases">
        <title>The complete genome sequence of the pioneer microbe on fresh volcanic deposit, Leptospirillum ferrooxidans strain C2-3.</title>
        <authorList>
            <person name="Fujimura R."/>
            <person name="Sato Y."/>
            <person name="Nishizawa T."/>
            <person name="Nanba K."/>
            <person name="Oshima K."/>
            <person name="Hattori M."/>
            <person name="Kamijo T."/>
            <person name="Ohta H."/>
        </authorList>
    </citation>
    <scope>NUCLEOTIDE SEQUENCE [LARGE SCALE GENOMIC DNA]</scope>
    <source>
        <strain evidence="5">C2-3</strain>
    </source>
</reference>
<sequence>MTLPVVWAIGGIDPSGGAGIYQDLKVMSWSGVHPMGIPVALTSQNIDHVREVLSVDPDFILRMAGALLERHPPRGVKVGLLPEHALSAVIGILNDLDDDVFVAVDPIFRFGSGDPFLDEASFREMATCIFPLADMVLPNIPEAEVLLGSPLLPGASGLMDGALKIRDLYGPVSVYLKGGHREGRVRTDVFVDQTGCFVLDRNEVNIPSLHGGGCTLASLLVSEIVRSPDSPIRDLLDSPRNIFQRALEWESSRPGNERRTFERFFSTPYGD</sequence>
<dbReference type="Pfam" id="PF08543">
    <property type="entry name" value="Phos_pyr_kin"/>
    <property type="match status" value="1"/>
</dbReference>
<dbReference type="CDD" id="cd01169">
    <property type="entry name" value="HMPP_kinase"/>
    <property type="match status" value="1"/>
</dbReference>
<dbReference type="EC" id="2.7.1.49" evidence="2"/>
<dbReference type="Proteomes" id="UP000007382">
    <property type="component" value="Chromosome"/>
</dbReference>
<dbReference type="InterPro" id="IPR004399">
    <property type="entry name" value="HMP/HMP-P_kinase_dom"/>
</dbReference>
<dbReference type="AlphaFoldDB" id="I0IKN9"/>
<dbReference type="EMBL" id="AP012342">
    <property type="protein sequence ID" value="BAM05838.1"/>
    <property type="molecule type" value="Genomic_DNA"/>
</dbReference>
<proteinExistence type="predicted"/>
<dbReference type="Gene3D" id="3.40.1190.20">
    <property type="match status" value="1"/>
</dbReference>
<dbReference type="InterPro" id="IPR029056">
    <property type="entry name" value="Ribokinase-like"/>
</dbReference>
<organism evidence="4 5">
    <name type="scientific">Leptospirillum ferrooxidans (strain C2-3)</name>
    <dbReference type="NCBI Taxonomy" id="1162668"/>
    <lineage>
        <taxon>Bacteria</taxon>
        <taxon>Pseudomonadati</taxon>
        <taxon>Nitrospirota</taxon>
        <taxon>Nitrospiria</taxon>
        <taxon>Nitrospirales</taxon>
        <taxon>Nitrospiraceae</taxon>
        <taxon>Leptospirillum</taxon>
    </lineage>
</organism>
<dbReference type="RefSeq" id="WP_014448333.1">
    <property type="nucleotide sequence ID" value="NC_017094.1"/>
</dbReference>
<dbReference type="PANTHER" id="PTHR20858">
    <property type="entry name" value="PHOSPHOMETHYLPYRIMIDINE KINASE"/>
    <property type="match status" value="1"/>
</dbReference>
<evidence type="ECO:0000256" key="1">
    <source>
        <dbReference type="ARBA" id="ARBA00004948"/>
    </source>
</evidence>